<reference evidence="1 2" key="1">
    <citation type="submission" date="2007-04" db="EMBL/GenBank/DDBJ databases">
        <authorList>
            <person name="Fulton L."/>
            <person name="Clifton S."/>
            <person name="Fulton B."/>
            <person name="Xu J."/>
            <person name="Minx P."/>
            <person name="Pepin K.H."/>
            <person name="Johnson M."/>
            <person name="Thiruvilangam P."/>
            <person name="Bhonagiri V."/>
            <person name="Nash W.E."/>
            <person name="Mardis E.R."/>
            <person name="Wilson R.K."/>
        </authorList>
    </citation>
    <scope>NUCLEOTIDE SEQUENCE [LARGE SCALE GENOMIC DNA]</scope>
    <source>
        <strain evidence="1 2">ATCC 29799</strain>
    </source>
</reference>
<accession>A6NUM1</accession>
<evidence type="ECO:0000313" key="1">
    <source>
        <dbReference type="EMBL" id="EDN00072.1"/>
    </source>
</evidence>
<sequence length="136" mass="15560">MVDWCAEHGVIILPQYLPAGDYTLSGSNVIVDRKDNILELYKDFAGSQNRQSYENAALLTQIAGKQLVYVIGTAPDDHVVQISDLSHWQFTFKNQTFVGTHLYQQVLRHQAMYPHISFIFAKREKVCQTIWDTLSV</sequence>
<evidence type="ECO:0000313" key="2">
    <source>
        <dbReference type="Proteomes" id="UP000003639"/>
    </source>
</evidence>
<proteinExistence type="predicted"/>
<keyword evidence="2" id="KW-1185">Reference proteome</keyword>
<dbReference type="InterPro" id="IPR011335">
    <property type="entry name" value="Restrct_endonuc-II-like"/>
</dbReference>
<gene>
    <name evidence="1" type="ORF">BACCAP_01903</name>
</gene>
<dbReference type="Proteomes" id="UP000003639">
    <property type="component" value="Unassembled WGS sequence"/>
</dbReference>
<name>A6NUM1_9FIRM</name>
<protein>
    <submittedName>
        <fullName evidence="1">Uncharacterized protein</fullName>
    </submittedName>
</protein>
<organism evidence="1 2">
    <name type="scientific">Pseudoflavonifractor capillosus ATCC 29799</name>
    <dbReference type="NCBI Taxonomy" id="411467"/>
    <lineage>
        <taxon>Bacteria</taxon>
        <taxon>Bacillati</taxon>
        <taxon>Bacillota</taxon>
        <taxon>Clostridia</taxon>
        <taxon>Eubacteriales</taxon>
        <taxon>Oscillospiraceae</taxon>
        <taxon>Pseudoflavonifractor</taxon>
    </lineage>
</organism>
<dbReference type="EMBL" id="AAXG02000012">
    <property type="protein sequence ID" value="EDN00072.1"/>
    <property type="molecule type" value="Genomic_DNA"/>
</dbReference>
<comment type="caution">
    <text evidence="1">The sequence shown here is derived from an EMBL/GenBank/DDBJ whole genome shotgun (WGS) entry which is preliminary data.</text>
</comment>
<reference evidence="1 2" key="2">
    <citation type="submission" date="2007-06" db="EMBL/GenBank/DDBJ databases">
        <title>Draft genome sequence of Pseudoflavonifractor capillosus ATCC 29799.</title>
        <authorList>
            <person name="Sudarsanam P."/>
            <person name="Ley R."/>
            <person name="Guruge J."/>
            <person name="Turnbaugh P.J."/>
            <person name="Mahowald M."/>
            <person name="Liep D."/>
            <person name="Gordon J."/>
        </authorList>
    </citation>
    <scope>NUCLEOTIDE SEQUENCE [LARGE SCALE GENOMIC DNA]</scope>
    <source>
        <strain evidence="1 2">ATCC 29799</strain>
    </source>
</reference>
<dbReference type="Gene3D" id="3.40.50.10130">
    <property type="match status" value="1"/>
</dbReference>
<dbReference type="SUPFAM" id="SSF52980">
    <property type="entry name" value="Restriction endonuclease-like"/>
    <property type="match status" value="1"/>
</dbReference>
<dbReference type="AlphaFoldDB" id="A6NUM1"/>